<gene>
    <name evidence="2" type="ORF">DSLASN_29200</name>
</gene>
<evidence type="ECO:0000313" key="3">
    <source>
        <dbReference type="Proteomes" id="UP001320148"/>
    </source>
</evidence>
<reference evidence="2 3" key="1">
    <citation type="submission" date="2021-02" db="EMBL/GenBank/DDBJ databases">
        <title>Complete genome of Desulfoluna sp. strain ASN36.</title>
        <authorList>
            <person name="Takahashi A."/>
            <person name="Kojima H."/>
            <person name="Fukui M."/>
        </authorList>
    </citation>
    <scope>NUCLEOTIDE SEQUENCE [LARGE SCALE GENOMIC DNA]</scope>
    <source>
        <strain evidence="2 3">ASN36</strain>
    </source>
</reference>
<keyword evidence="1" id="KW-0812">Transmembrane</keyword>
<dbReference type="CDD" id="cd12915">
    <property type="entry name" value="PDC2_DGC_like"/>
    <property type="match status" value="1"/>
</dbReference>
<evidence type="ECO:0008006" key="4">
    <source>
        <dbReference type="Google" id="ProtNLM"/>
    </source>
</evidence>
<dbReference type="EMBL" id="AP024488">
    <property type="protein sequence ID" value="BCS97288.1"/>
    <property type="molecule type" value="Genomic_DNA"/>
</dbReference>
<dbReference type="Gene3D" id="3.30.450.20">
    <property type="entry name" value="PAS domain"/>
    <property type="match status" value="2"/>
</dbReference>
<name>A0ABM7PJE5_9BACT</name>
<proteinExistence type="predicted"/>
<accession>A0ABM7PJE5</accession>
<keyword evidence="1" id="KW-1133">Transmembrane helix</keyword>
<dbReference type="Proteomes" id="UP001320148">
    <property type="component" value="Chromosome"/>
</dbReference>
<keyword evidence="3" id="KW-1185">Reference proteome</keyword>
<sequence>MAMYSGLPLHDMEVTIPHTMNKESLTKAPPLLFGFLLVVCLLGFSIYGIHKSYSSAVRDTRQKNQAITDLLAMDIQRTFYAVSQIFIGMSALIDHESFAPHDPSLRRALFSYMNKDPYLMDLLVLNDGAEIIHWTGPGTPPDIRDRKYATSHLGPSPPDFFIGKPKQSKVHTQRWFFGMSHAVRDTNGAVRYILVAIMNLEYFEKMFLKVGVQEGSALLLLADTGEIYCRIPRHPGARGGRLEGIHEIKELLARQPSPIVTSPLDGKKGLVTYRTIGNTKLITAISQCLDSIRSHWWLTNRDILLLSLLLLAAIVAVTSLLYQSHSRLVTAQSGLIRAGATKDILIRQLETALTEVKTLQGILPICASCKKIRDDKGYWGQVEEYIGRRTDAQFSHGICPDCARELYPDIPLDDLVEDNT</sequence>
<evidence type="ECO:0000313" key="2">
    <source>
        <dbReference type="EMBL" id="BCS97288.1"/>
    </source>
</evidence>
<feature type="transmembrane region" description="Helical" evidence="1">
    <location>
        <begin position="303"/>
        <end position="322"/>
    </location>
</feature>
<evidence type="ECO:0000256" key="1">
    <source>
        <dbReference type="SAM" id="Phobius"/>
    </source>
</evidence>
<dbReference type="CDD" id="cd12914">
    <property type="entry name" value="PDC1_DGC_like"/>
    <property type="match status" value="1"/>
</dbReference>
<feature type="transmembrane region" description="Helical" evidence="1">
    <location>
        <begin position="31"/>
        <end position="49"/>
    </location>
</feature>
<keyword evidence="1" id="KW-0472">Membrane</keyword>
<protein>
    <recommendedName>
        <fullName evidence="4">Cache domain-containing protein</fullName>
    </recommendedName>
</protein>
<organism evidence="2 3">
    <name type="scientific">Desulfoluna limicola</name>
    <dbReference type="NCBI Taxonomy" id="2810562"/>
    <lineage>
        <taxon>Bacteria</taxon>
        <taxon>Pseudomonadati</taxon>
        <taxon>Thermodesulfobacteriota</taxon>
        <taxon>Desulfobacteria</taxon>
        <taxon>Desulfobacterales</taxon>
        <taxon>Desulfolunaceae</taxon>
        <taxon>Desulfoluna</taxon>
    </lineage>
</organism>